<dbReference type="RefSeq" id="XP_002482904.1">
    <property type="nucleotide sequence ID" value="XM_002482859.1"/>
</dbReference>
<gene>
    <name evidence="1" type="ORF">TSTA_126210</name>
</gene>
<dbReference type="VEuPathDB" id="FungiDB:TSTA_126210"/>
<organism evidence="1 2">
    <name type="scientific">Talaromyces stipitatus (strain ATCC 10500 / CBS 375.48 / QM 6759 / NRRL 1006)</name>
    <name type="common">Penicillium stipitatum</name>
    <dbReference type="NCBI Taxonomy" id="441959"/>
    <lineage>
        <taxon>Eukaryota</taxon>
        <taxon>Fungi</taxon>
        <taxon>Dikarya</taxon>
        <taxon>Ascomycota</taxon>
        <taxon>Pezizomycotina</taxon>
        <taxon>Eurotiomycetes</taxon>
        <taxon>Eurotiomycetidae</taxon>
        <taxon>Eurotiales</taxon>
        <taxon>Trichocomaceae</taxon>
        <taxon>Talaromyces</taxon>
        <taxon>Talaromyces sect. Talaromyces</taxon>
    </lineage>
</organism>
<evidence type="ECO:0000313" key="1">
    <source>
        <dbReference type="EMBL" id="EED18912.1"/>
    </source>
</evidence>
<dbReference type="EMBL" id="EQ962655">
    <property type="protein sequence ID" value="EED18912.1"/>
    <property type="molecule type" value="Genomic_DNA"/>
</dbReference>
<reference evidence="2" key="1">
    <citation type="journal article" date="2015" name="Genome Announc.">
        <title>Genome sequence of the AIDS-associated pathogen Penicillium marneffei (ATCC18224) and its near taxonomic relative Talaromyces stipitatus (ATCC10500).</title>
        <authorList>
            <person name="Nierman W.C."/>
            <person name="Fedorova-Abrams N.D."/>
            <person name="Andrianopoulos A."/>
        </authorList>
    </citation>
    <scope>NUCLEOTIDE SEQUENCE [LARGE SCALE GENOMIC DNA]</scope>
    <source>
        <strain evidence="2">ATCC 10500 / CBS 375.48 / QM 6759 / NRRL 1006</strain>
    </source>
</reference>
<name>B8MBC3_TALSN</name>
<dbReference type="AlphaFoldDB" id="B8MBC3"/>
<accession>B8MBC3</accession>
<keyword evidence="2" id="KW-1185">Reference proteome</keyword>
<dbReference type="HOGENOM" id="CLU_2005438_0_0_1"/>
<dbReference type="Proteomes" id="UP000001745">
    <property type="component" value="Unassembled WGS sequence"/>
</dbReference>
<evidence type="ECO:0000313" key="2">
    <source>
        <dbReference type="Proteomes" id="UP000001745"/>
    </source>
</evidence>
<dbReference type="GeneID" id="8098133"/>
<proteinExistence type="predicted"/>
<dbReference type="InParanoid" id="B8MBC3"/>
<protein>
    <submittedName>
        <fullName evidence="1">Uncharacterized protein</fullName>
    </submittedName>
</protein>
<sequence>MAFSPSQPLPIFSDIAANLSQLRDQIFHMDAPVQMTFTEFNALWRYVDNMVKVTERAGLVLIEKSATEGHSHDHSTLEFNAPEVNETLQNAQNGNLKALEIAGVDKLTVKAVYNGSKHGVWPML</sequence>